<comment type="caution">
    <text evidence="2">The sequence shown here is derived from an EMBL/GenBank/DDBJ whole genome shotgun (WGS) entry which is preliminary data.</text>
</comment>
<dbReference type="Proteomes" id="UP000230750">
    <property type="component" value="Unassembled WGS sequence"/>
</dbReference>
<evidence type="ECO:0000256" key="1">
    <source>
        <dbReference type="SAM" id="MobiDB-lite"/>
    </source>
</evidence>
<accession>A0A2G8LIU8</accession>
<name>A0A2G8LIU8_STIJA</name>
<proteinExistence type="predicted"/>
<evidence type="ECO:0000313" key="2">
    <source>
        <dbReference type="EMBL" id="PIK60110.1"/>
    </source>
</evidence>
<evidence type="ECO:0000313" key="3">
    <source>
        <dbReference type="Proteomes" id="UP000230750"/>
    </source>
</evidence>
<keyword evidence="3" id="KW-1185">Reference proteome</keyword>
<feature type="region of interest" description="Disordered" evidence="1">
    <location>
        <begin position="95"/>
        <end position="121"/>
    </location>
</feature>
<dbReference type="AlphaFoldDB" id="A0A2G8LIU8"/>
<protein>
    <submittedName>
        <fullName evidence="2">Uncharacterized protein</fullName>
    </submittedName>
</protein>
<gene>
    <name evidence="2" type="ORF">BSL78_03015</name>
</gene>
<sequence>MPSVPSRDGRVLQSTLNLMTQEVYVNGQTRSKCHFTSNQNHNALPEQRTEFGSPSLSQQSVTQPTLRTPFARWGSKGPSPVATVAPLVKETIQQVIPRGGQSSVAPSKQDIRRKGKRNNYLPPQRRSARLKERKVGGKQYPAAACYSQERKSQTQKRDAYSHGYMTKMKRKSQSQLDFEMARSSQRRAVQKDFYGLNNDEQVIQVPRRPTEMTGYVHFGENHNTSCHEPVFGAPVVTYNRSGKRSGNQMKEVFQTVPQFVSNYGSDSDNSSTEGTFLSAQHQGVSSSQDLFIDAIEDQQINTSDEEEEEFSPCFLRNVKDNHCTDARVFI</sequence>
<reference evidence="2 3" key="1">
    <citation type="journal article" date="2017" name="PLoS Biol.">
        <title>The sea cucumber genome provides insights into morphological evolution and visceral regeneration.</title>
        <authorList>
            <person name="Zhang X."/>
            <person name="Sun L."/>
            <person name="Yuan J."/>
            <person name="Sun Y."/>
            <person name="Gao Y."/>
            <person name="Zhang L."/>
            <person name="Li S."/>
            <person name="Dai H."/>
            <person name="Hamel J.F."/>
            <person name="Liu C."/>
            <person name="Yu Y."/>
            <person name="Liu S."/>
            <person name="Lin W."/>
            <person name="Guo K."/>
            <person name="Jin S."/>
            <person name="Xu P."/>
            <person name="Storey K.B."/>
            <person name="Huan P."/>
            <person name="Zhang T."/>
            <person name="Zhou Y."/>
            <person name="Zhang J."/>
            <person name="Lin C."/>
            <person name="Li X."/>
            <person name="Xing L."/>
            <person name="Huo D."/>
            <person name="Sun M."/>
            <person name="Wang L."/>
            <person name="Mercier A."/>
            <person name="Li F."/>
            <person name="Yang H."/>
            <person name="Xiang J."/>
        </authorList>
    </citation>
    <scope>NUCLEOTIDE SEQUENCE [LARGE SCALE GENOMIC DNA]</scope>
    <source>
        <strain evidence="2">Shaxun</strain>
        <tissue evidence="2">Muscle</tissue>
    </source>
</reference>
<organism evidence="2 3">
    <name type="scientific">Stichopus japonicus</name>
    <name type="common">Sea cucumber</name>
    <dbReference type="NCBI Taxonomy" id="307972"/>
    <lineage>
        <taxon>Eukaryota</taxon>
        <taxon>Metazoa</taxon>
        <taxon>Echinodermata</taxon>
        <taxon>Eleutherozoa</taxon>
        <taxon>Echinozoa</taxon>
        <taxon>Holothuroidea</taxon>
        <taxon>Aspidochirotacea</taxon>
        <taxon>Aspidochirotida</taxon>
        <taxon>Stichopodidae</taxon>
        <taxon>Apostichopus</taxon>
    </lineage>
</organism>
<dbReference type="EMBL" id="MRZV01000066">
    <property type="protein sequence ID" value="PIK60110.1"/>
    <property type="molecule type" value="Genomic_DNA"/>
</dbReference>